<proteinExistence type="predicted"/>
<dbReference type="OrthoDB" id="531951at2"/>
<accession>A0A419A742</accession>
<sequence length="99" mass="10603">MKITPDTVEKLRSELAGLPPKPKATLTARDVVVALAPDIRAQITGGGYSLKDISEELHKRGIKISASTLGSYLRAIAAEQKFGKPASRARTKRSVSTES</sequence>
<dbReference type="RefSeq" id="WP_119898147.1">
    <property type="nucleotide sequence ID" value="NZ_QNRC01000034.1"/>
</dbReference>
<organism evidence="1 2">
    <name type="scientific">Paracoccus siganidrum</name>
    <dbReference type="NCBI Taxonomy" id="1276757"/>
    <lineage>
        <taxon>Bacteria</taxon>
        <taxon>Pseudomonadati</taxon>
        <taxon>Pseudomonadota</taxon>
        <taxon>Alphaproteobacteria</taxon>
        <taxon>Rhodobacterales</taxon>
        <taxon>Paracoccaceae</taxon>
        <taxon>Paracoccus</taxon>
    </lineage>
</organism>
<gene>
    <name evidence="1" type="ORF">D3P05_10685</name>
</gene>
<protein>
    <submittedName>
        <fullName evidence="1">Uncharacterized protein</fullName>
    </submittedName>
</protein>
<name>A0A419A742_9RHOB</name>
<evidence type="ECO:0000313" key="1">
    <source>
        <dbReference type="EMBL" id="RJL15840.1"/>
    </source>
</evidence>
<dbReference type="AlphaFoldDB" id="A0A419A742"/>
<dbReference type="EMBL" id="QZEW01000038">
    <property type="protein sequence ID" value="RJL15840.1"/>
    <property type="molecule type" value="Genomic_DNA"/>
</dbReference>
<keyword evidence="2" id="KW-1185">Reference proteome</keyword>
<reference evidence="2" key="1">
    <citation type="submission" date="2018-09" db="EMBL/GenBank/DDBJ databases">
        <title>Paracoccus onubensis nov. sp. a moderate halophilic bacterium isolated from Gruta de las Maravillas (Aracena, Spain).</title>
        <authorList>
            <person name="Jurado V."/>
            <person name="Gutierrez-Patricio S."/>
            <person name="Gonzalez-Pimentel J.L."/>
            <person name="Miller A.Z."/>
            <person name="Laiz L."/>
            <person name="Saiz-Jimenez C."/>
        </authorList>
    </citation>
    <scope>NUCLEOTIDE SEQUENCE [LARGE SCALE GENOMIC DNA]</scope>
    <source>
        <strain evidence="2">DSM 26381</strain>
    </source>
</reference>
<comment type="caution">
    <text evidence="1">The sequence shown here is derived from an EMBL/GenBank/DDBJ whole genome shotgun (WGS) entry which is preliminary data.</text>
</comment>
<dbReference type="Proteomes" id="UP000283587">
    <property type="component" value="Unassembled WGS sequence"/>
</dbReference>
<evidence type="ECO:0000313" key="2">
    <source>
        <dbReference type="Proteomes" id="UP000283587"/>
    </source>
</evidence>